<proteinExistence type="predicted"/>
<protein>
    <submittedName>
        <fullName evidence="1">Uncharacterized protein</fullName>
    </submittedName>
</protein>
<evidence type="ECO:0000313" key="2">
    <source>
        <dbReference type="Proteomes" id="UP000308600"/>
    </source>
</evidence>
<dbReference type="EMBL" id="ML208339">
    <property type="protein sequence ID" value="TFK69016.1"/>
    <property type="molecule type" value="Genomic_DNA"/>
</dbReference>
<gene>
    <name evidence="1" type="ORF">BDN72DRAFT_841104</name>
</gene>
<accession>A0ACD3AUI5</accession>
<reference evidence="1 2" key="1">
    <citation type="journal article" date="2019" name="Nat. Ecol. Evol.">
        <title>Megaphylogeny resolves global patterns of mushroom evolution.</title>
        <authorList>
            <person name="Varga T."/>
            <person name="Krizsan K."/>
            <person name="Foldi C."/>
            <person name="Dima B."/>
            <person name="Sanchez-Garcia M."/>
            <person name="Sanchez-Ramirez S."/>
            <person name="Szollosi G.J."/>
            <person name="Szarkandi J.G."/>
            <person name="Papp V."/>
            <person name="Albert L."/>
            <person name="Andreopoulos W."/>
            <person name="Angelini C."/>
            <person name="Antonin V."/>
            <person name="Barry K.W."/>
            <person name="Bougher N.L."/>
            <person name="Buchanan P."/>
            <person name="Buyck B."/>
            <person name="Bense V."/>
            <person name="Catcheside P."/>
            <person name="Chovatia M."/>
            <person name="Cooper J."/>
            <person name="Damon W."/>
            <person name="Desjardin D."/>
            <person name="Finy P."/>
            <person name="Geml J."/>
            <person name="Haridas S."/>
            <person name="Hughes K."/>
            <person name="Justo A."/>
            <person name="Karasinski D."/>
            <person name="Kautmanova I."/>
            <person name="Kiss B."/>
            <person name="Kocsube S."/>
            <person name="Kotiranta H."/>
            <person name="LaButti K.M."/>
            <person name="Lechner B.E."/>
            <person name="Liimatainen K."/>
            <person name="Lipzen A."/>
            <person name="Lukacs Z."/>
            <person name="Mihaltcheva S."/>
            <person name="Morgado L.N."/>
            <person name="Niskanen T."/>
            <person name="Noordeloos M.E."/>
            <person name="Ohm R.A."/>
            <person name="Ortiz-Santana B."/>
            <person name="Ovrebo C."/>
            <person name="Racz N."/>
            <person name="Riley R."/>
            <person name="Savchenko A."/>
            <person name="Shiryaev A."/>
            <person name="Soop K."/>
            <person name="Spirin V."/>
            <person name="Szebenyi C."/>
            <person name="Tomsovsky M."/>
            <person name="Tulloss R.E."/>
            <person name="Uehling J."/>
            <person name="Grigoriev I.V."/>
            <person name="Vagvolgyi C."/>
            <person name="Papp T."/>
            <person name="Martin F.M."/>
            <person name="Miettinen O."/>
            <person name="Hibbett D.S."/>
            <person name="Nagy L.G."/>
        </authorList>
    </citation>
    <scope>NUCLEOTIDE SEQUENCE [LARGE SCALE GENOMIC DNA]</scope>
    <source>
        <strain evidence="1 2">NL-1719</strain>
    </source>
</reference>
<evidence type="ECO:0000313" key="1">
    <source>
        <dbReference type="EMBL" id="TFK69016.1"/>
    </source>
</evidence>
<keyword evidence="2" id="KW-1185">Reference proteome</keyword>
<organism evidence="1 2">
    <name type="scientific">Pluteus cervinus</name>
    <dbReference type="NCBI Taxonomy" id="181527"/>
    <lineage>
        <taxon>Eukaryota</taxon>
        <taxon>Fungi</taxon>
        <taxon>Dikarya</taxon>
        <taxon>Basidiomycota</taxon>
        <taxon>Agaricomycotina</taxon>
        <taxon>Agaricomycetes</taxon>
        <taxon>Agaricomycetidae</taxon>
        <taxon>Agaricales</taxon>
        <taxon>Pluteineae</taxon>
        <taxon>Pluteaceae</taxon>
        <taxon>Pluteus</taxon>
    </lineage>
</organism>
<name>A0ACD3AUI5_9AGAR</name>
<dbReference type="Proteomes" id="UP000308600">
    <property type="component" value="Unassembled WGS sequence"/>
</dbReference>
<sequence length="155" mass="17777">MDISPQLSRNIADRDTLFWESVGVGPRHSYRCQQCDTTCSTAANLRRHQRRGHHTHPLDRRISAPYPTLTSALEGPTAIVDHSAGTFSSSKFSRFRNKDLFKCETCGENFHRRGLLVRHMKVYPMCHYPRNNTKQARPIDDGFLDVVPLLENLKV</sequence>